<keyword evidence="3" id="KW-0808">Transferase</keyword>
<dbReference type="PANTHER" id="PTHR34835">
    <property type="entry name" value="OS07G0283600 PROTEIN-RELATED"/>
    <property type="match status" value="1"/>
</dbReference>
<keyword evidence="3" id="KW-0032">Aminotransferase</keyword>
<dbReference type="OrthoDB" id="1704153at2759"/>
<evidence type="ECO:0000313" key="4">
    <source>
        <dbReference type="Proteomes" id="UP000238479"/>
    </source>
</evidence>
<dbReference type="Gramene" id="PRQ17481">
    <property type="protein sequence ID" value="PRQ17481"/>
    <property type="gene ID" value="RchiOBHm_Chr7g0195461"/>
</dbReference>
<dbReference type="Pfam" id="PF10536">
    <property type="entry name" value="PMD"/>
    <property type="match status" value="1"/>
</dbReference>
<feature type="domain" description="Aminotransferase-like plant mobile" evidence="2">
    <location>
        <begin position="230"/>
        <end position="458"/>
    </location>
</feature>
<proteinExistence type="predicted"/>
<feature type="compositionally biased region" description="Polar residues" evidence="1">
    <location>
        <begin position="153"/>
        <end position="162"/>
    </location>
</feature>
<evidence type="ECO:0000256" key="1">
    <source>
        <dbReference type="SAM" id="MobiDB-lite"/>
    </source>
</evidence>
<dbReference type="InterPro" id="IPR019557">
    <property type="entry name" value="AminoTfrase-like_pln_mobile"/>
</dbReference>
<gene>
    <name evidence="3" type="ORF">RchiOBHm_Chr7g0195461</name>
</gene>
<dbReference type="GO" id="GO:0008483">
    <property type="term" value="F:transaminase activity"/>
    <property type="evidence" value="ECO:0007669"/>
    <property type="project" value="UniProtKB-KW"/>
</dbReference>
<feature type="region of interest" description="Disordered" evidence="1">
    <location>
        <begin position="451"/>
        <end position="506"/>
    </location>
</feature>
<feature type="region of interest" description="Disordered" evidence="1">
    <location>
        <begin position="1"/>
        <end position="23"/>
    </location>
</feature>
<dbReference type="Proteomes" id="UP000238479">
    <property type="component" value="Chromosome 7"/>
</dbReference>
<dbReference type="EMBL" id="PDCK01000045">
    <property type="protein sequence ID" value="PRQ17481.1"/>
    <property type="molecule type" value="Genomic_DNA"/>
</dbReference>
<name>A0A2P6P6C0_ROSCH</name>
<comment type="caution">
    <text evidence="3">The sequence shown here is derived from an EMBL/GenBank/DDBJ whole genome shotgun (WGS) entry which is preliminary data.</text>
</comment>
<feature type="compositionally biased region" description="Basic and acidic residues" evidence="1">
    <location>
        <begin position="483"/>
        <end position="496"/>
    </location>
</feature>
<reference evidence="3 4" key="1">
    <citation type="journal article" date="2018" name="Nat. Genet.">
        <title>The Rosa genome provides new insights in the design of modern roses.</title>
        <authorList>
            <person name="Bendahmane M."/>
        </authorList>
    </citation>
    <scope>NUCLEOTIDE SEQUENCE [LARGE SCALE GENOMIC DNA]</scope>
    <source>
        <strain evidence="4">cv. Old Blush</strain>
    </source>
</reference>
<accession>A0A2P6P6C0</accession>
<evidence type="ECO:0000259" key="2">
    <source>
        <dbReference type="Pfam" id="PF10536"/>
    </source>
</evidence>
<keyword evidence="4" id="KW-1185">Reference proteome</keyword>
<dbReference type="OMA" id="CVNSPIV"/>
<sequence length="705" mass="81112">MAEDGSSIAEGFPSREAGLRQEIEQHKHEKAVLEEKHQFEILERLKVKDELQEYVAGDKEVISKLESRISRLEEGIAGKLSKERRLGSRRSQRLANIEAENREHESDEDVEEEEEEEDEVDSDGDGSTASEGDSPPPPPPPRRGRGRPRTKTNENLQMSGNKRQMKKMGRIKNVRKHKYRAPDHVQYRCNMLAFLKIMQKVRERLTKSHLELLQQTPFWPLISAFYNGLISENDCKKSESDINEIIQCYNSNSKCFEFGSRSASLTPEDISAILGLPQEGETLRVTGLFGVNRYTSDFVERYFKDEKRVKKTLVDDGLEKALQGKRETDREDVVRLIILELFITFLFCNAGSTIGWKLVRCCEELENMSRYSWAKAVADFLSSTLEKTSGQYGPYSTGGCVVVLLFWLCERSNLIQPVEGRETITPALIKWNIQELHLKLQRMKDFEELGRSFDGAKENQKRDGEDNEEDGNGTGENEETQEEDRREETETDRGGEESVSDDIVVPLEDELRAQMSRFRSSPILKTLSRDNENLRKRKATNLRDKVQYARVEVERAQGEVDRLAEKLERKKEKASRLKRKLKEEKKEKRKLEEENEILNAEKRSLLESVTKLVKTLDAERKAVRNLVKEKAEVIKENRQLKDQLNQGSCSTAAKLGENTQTQVSPEQSYVTSFEIRKRALDLGFDNDKGCEKYRKLGDDKGERNS</sequence>
<feature type="compositionally biased region" description="Acidic residues" evidence="1">
    <location>
        <begin position="106"/>
        <end position="124"/>
    </location>
</feature>
<dbReference type="PANTHER" id="PTHR34835:SF81">
    <property type="entry name" value="OS06G0475900 PROTEIN"/>
    <property type="match status" value="1"/>
</dbReference>
<dbReference type="AlphaFoldDB" id="A0A2P6P6C0"/>
<protein>
    <submittedName>
        <fullName evidence="3">Putative aminotransferase-like, plant mobile domain-containing protein</fullName>
    </submittedName>
</protein>
<organism evidence="3 4">
    <name type="scientific">Rosa chinensis</name>
    <name type="common">China rose</name>
    <dbReference type="NCBI Taxonomy" id="74649"/>
    <lineage>
        <taxon>Eukaryota</taxon>
        <taxon>Viridiplantae</taxon>
        <taxon>Streptophyta</taxon>
        <taxon>Embryophyta</taxon>
        <taxon>Tracheophyta</taxon>
        <taxon>Spermatophyta</taxon>
        <taxon>Magnoliopsida</taxon>
        <taxon>eudicotyledons</taxon>
        <taxon>Gunneridae</taxon>
        <taxon>Pentapetalae</taxon>
        <taxon>rosids</taxon>
        <taxon>fabids</taxon>
        <taxon>Rosales</taxon>
        <taxon>Rosaceae</taxon>
        <taxon>Rosoideae</taxon>
        <taxon>Rosoideae incertae sedis</taxon>
        <taxon>Rosa</taxon>
    </lineage>
</organism>
<feature type="compositionally biased region" description="Basic and acidic residues" evidence="1">
    <location>
        <begin position="66"/>
        <end position="86"/>
    </location>
</feature>
<feature type="compositionally biased region" description="Basic and acidic residues" evidence="1">
    <location>
        <begin position="451"/>
        <end position="464"/>
    </location>
</feature>
<dbReference type="STRING" id="74649.A0A2P6P6C0"/>
<evidence type="ECO:0000313" key="3">
    <source>
        <dbReference type="EMBL" id="PRQ17481.1"/>
    </source>
</evidence>
<feature type="region of interest" description="Disordered" evidence="1">
    <location>
        <begin position="66"/>
        <end position="167"/>
    </location>
</feature>
<feature type="region of interest" description="Disordered" evidence="1">
    <location>
        <begin position="568"/>
        <end position="592"/>
    </location>
</feature>
<feature type="compositionally biased region" description="Acidic residues" evidence="1">
    <location>
        <begin position="465"/>
        <end position="482"/>
    </location>
</feature>